<dbReference type="InterPro" id="IPR036390">
    <property type="entry name" value="WH_DNA-bd_sf"/>
</dbReference>
<dbReference type="EMBL" id="DF967972">
    <property type="protein sequence ID" value="GAP13043.1"/>
    <property type="molecule type" value="Genomic_DNA"/>
</dbReference>
<sequence>MPHNRESDRVESELRRLILTLELEPGAALSEAELMSRYGWGRTPLREAFQRLTEQSLLQYTPRQGVLVTPLSIFDFVDVMDALAMVVGPSASLACRRLSDAQLDELSALVESLQDAATRRDFTTLADLDYRFHARLAEASGNPYLRDYLLRLHRLAARFNLAAWQREGAASASQSEHHLILAALRKRDTAAVRETMRTHIENARQRIVGVMHGGEEEFTE</sequence>
<dbReference type="Proteomes" id="UP000055060">
    <property type="component" value="Unassembled WGS sequence"/>
</dbReference>
<evidence type="ECO:0000256" key="2">
    <source>
        <dbReference type="ARBA" id="ARBA00023125"/>
    </source>
</evidence>
<protein>
    <submittedName>
        <fullName evidence="5">Transcriptional regulator</fullName>
    </submittedName>
</protein>
<evidence type="ECO:0000256" key="3">
    <source>
        <dbReference type="ARBA" id="ARBA00023163"/>
    </source>
</evidence>
<dbReference type="PANTHER" id="PTHR43537:SF5">
    <property type="entry name" value="UXU OPERON TRANSCRIPTIONAL REGULATOR"/>
    <property type="match status" value="1"/>
</dbReference>
<accession>A0A0S7BET9</accession>
<dbReference type="GO" id="GO:0003677">
    <property type="term" value="F:DNA binding"/>
    <property type="evidence" value="ECO:0007669"/>
    <property type="project" value="UniProtKB-KW"/>
</dbReference>
<reference evidence="5" key="1">
    <citation type="submission" date="2015-07" db="EMBL/GenBank/DDBJ databases">
        <title>Draft Genome Sequences of Anaerolinea thermolimosa IMO-1, Bellilinea caldifistulae GOMI-1, Leptolinea tardivitalis YMTK-2, Levilinea saccharolytica KIBI-1,Longilinea arvoryzae KOME-1, Previously Described as Members of the Anaerolineaceae (Chloroflexi).</title>
        <authorList>
            <person name="Sekiguchi Y."/>
            <person name="Ohashi A."/>
            <person name="Matsuura N."/>
            <person name="Tourlousse M.D."/>
        </authorList>
    </citation>
    <scope>NUCLEOTIDE SEQUENCE [LARGE SCALE GENOMIC DNA]</scope>
    <source>
        <strain evidence="5">KOME-1</strain>
    </source>
</reference>
<dbReference type="Pfam" id="PF00392">
    <property type="entry name" value="GntR"/>
    <property type="match status" value="1"/>
</dbReference>
<dbReference type="AlphaFoldDB" id="A0A0S7BET9"/>
<dbReference type="InterPro" id="IPR008920">
    <property type="entry name" value="TF_FadR/GntR_C"/>
</dbReference>
<dbReference type="PROSITE" id="PS50949">
    <property type="entry name" value="HTH_GNTR"/>
    <property type="match status" value="1"/>
</dbReference>
<keyword evidence="2" id="KW-0238">DNA-binding</keyword>
<dbReference type="PANTHER" id="PTHR43537">
    <property type="entry name" value="TRANSCRIPTIONAL REGULATOR, GNTR FAMILY"/>
    <property type="match status" value="1"/>
</dbReference>
<gene>
    <name evidence="5" type="ORF">LARV_00784</name>
</gene>
<keyword evidence="6" id="KW-1185">Reference proteome</keyword>
<dbReference type="RefSeq" id="WP_075072409.1">
    <property type="nucleotide sequence ID" value="NZ_DF967972.1"/>
</dbReference>
<dbReference type="Pfam" id="PF07729">
    <property type="entry name" value="FCD"/>
    <property type="match status" value="1"/>
</dbReference>
<dbReference type="Gene3D" id="1.20.120.530">
    <property type="entry name" value="GntR ligand-binding domain-like"/>
    <property type="match status" value="1"/>
</dbReference>
<dbReference type="SUPFAM" id="SSF46785">
    <property type="entry name" value="Winged helix' DNA-binding domain"/>
    <property type="match status" value="1"/>
</dbReference>
<evidence type="ECO:0000256" key="1">
    <source>
        <dbReference type="ARBA" id="ARBA00023015"/>
    </source>
</evidence>
<proteinExistence type="predicted"/>
<keyword evidence="3" id="KW-0804">Transcription</keyword>
<dbReference type="SUPFAM" id="SSF48008">
    <property type="entry name" value="GntR ligand-binding domain-like"/>
    <property type="match status" value="1"/>
</dbReference>
<evidence type="ECO:0000313" key="5">
    <source>
        <dbReference type="EMBL" id="GAP13043.1"/>
    </source>
</evidence>
<dbReference type="STRING" id="360412.LARV_00784"/>
<evidence type="ECO:0000259" key="4">
    <source>
        <dbReference type="PROSITE" id="PS50949"/>
    </source>
</evidence>
<dbReference type="SMART" id="SM00895">
    <property type="entry name" value="FCD"/>
    <property type="match status" value="1"/>
</dbReference>
<feature type="domain" description="HTH gntR-type" evidence="4">
    <location>
        <begin position="4"/>
        <end position="71"/>
    </location>
</feature>
<dbReference type="InterPro" id="IPR011711">
    <property type="entry name" value="GntR_C"/>
</dbReference>
<dbReference type="GO" id="GO:0003700">
    <property type="term" value="F:DNA-binding transcription factor activity"/>
    <property type="evidence" value="ECO:0007669"/>
    <property type="project" value="InterPro"/>
</dbReference>
<name>A0A0S7BET9_9CHLR</name>
<organism evidence="5">
    <name type="scientific">Longilinea arvoryzae</name>
    <dbReference type="NCBI Taxonomy" id="360412"/>
    <lineage>
        <taxon>Bacteria</taxon>
        <taxon>Bacillati</taxon>
        <taxon>Chloroflexota</taxon>
        <taxon>Anaerolineae</taxon>
        <taxon>Anaerolineales</taxon>
        <taxon>Anaerolineaceae</taxon>
        <taxon>Longilinea</taxon>
    </lineage>
</organism>
<keyword evidence="1" id="KW-0805">Transcription regulation</keyword>
<dbReference type="SMART" id="SM00345">
    <property type="entry name" value="HTH_GNTR"/>
    <property type="match status" value="1"/>
</dbReference>
<dbReference type="OrthoDB" id="9781630at2"/>
<evidence type="ECO:0000313" key="6">
    <source>
        <dbReference type="Proteomes" id="UP000055060"/>
    </source>
</evidence>
<dbReference type="Gene3D" id="1.10.10.10">
    <property type="entry name" value="Winged helix-like DNA-binding domain superfamily/Winged helix DNA-binding domain"/>
    <property type="match status" value="1"/>
</dbReference>
<dbReference type="InterPro" id="IPR000524">
    <property type="entry name" value="Tscrpt_reg_HTH_GntR"/>
</dbReference>
<dbReference type="InterPro" id="IPR036388">
    <property type="entry name" value="WH-like_DNA-bd_sf"/>
</dbReference>